<comment type="caution">
    <text evidence="11">The sequence shown here is derived from an EMBL/GenBank/DDBJ whole genome shotgun (WGS) entry which is preliminary data.</text>
</comment>
<dbReference type="PROSITE" id="PS50885">
    <property type="entry name" value="HAMP"/>
    <property type="match status" value="1"/>
</dbReference>
<dbReference type="InterPro" id="IPR003660">
    <property type="entry name" value="HAMP_dom"/>
</dbReference>
<dbReference type="InterPro" id="IPR036890">
    <property type="entry name" value="HATPase_C_sf"/>
</dbReference>
<proteinExistence type="predicted"/>
<evidence type="ECO:0000256" key="3">
    <source>
        <dbReference type="ARBA" id="ARBA00012438"/>
    </source>
</evidence>
<protein>
    <recommendedName>
        <fullName evidence="3">histidine kinase</fullName>
        <ecNumber evidence="3">2.7.13.3</ecNumber>
    </recommendedName>
</protein>
<evidence type="ECO:0000256" key="7">
    <source>
        <dbReference type="SAM" id="Coils"/>
    </source>
</evidence>
<dbReference type="InterPro" id="IPR004358">
    <property type="entry name" value="Sig_transdc_His_kin-like_C"/>
</dbReference>
<reference evidence="11 12" key="1">
    <citation type="submission" date="2018-07" db="EMBL/GenBank/DDBJ databases">
        <title>Motiliproteus coralliicola sp. nov., a bacterium isolated from Coral.</title>
        <authorList>
            <person name="Wang G."/>
        </authorList>
    </citation>
    <scope>NUCLEOTIDE SEQUENCE [LARGE SCALE GENOMIC DNA]</scope>
    <source>
        <strain evidence="11 12">C34</strain>
    </source>
</reference>
<evidence type="ECO:0000256" key="2">
    <source>
        <dbReference type="ARBA" id="ARBA00004370"/>
    </source>
</evidence>
<accession>A0A369W8D1</accession>
<keyword evidence="6 11" id="KW-0418">Kinase</keyword>
<dbReference type="GO" id="GO:0000155">
    <property type="term" value="F:phosphorelay sensor kinase activity"/>
    <property type="evidence" value="ECO:0007669"/>
    <property type="project" value="InterPro"/>
</dbReference>
<dbReference type="InterPro" id="IPR003594">
    <property type="entry name" value="HATPase_dom"/>
</dbReference>
<dbReference type="CDD" id="cd00082">
    <property type="entry name" value="HisKA"/>
    <property type="match status" value="1"/>
</dbReference>
<dbReference type="Pfam" id="PF02518">
    <property type="entry name" value="HATPase_c"/>
    <property type="match status" value="1"/>
</dbReference>
<feature type="domain" description="HAMP" evidence="10">
    <location>
        <begin position="227"/>
        <end position="279"/>
    </location>
</feature>
<dbReference type="SUPFAM" id="SSF47384">
    <property type="entry name" value="Homodimeric domain of signal transducing histidine kinase"/>
    <property type="match status" value="1"/>
</dbReference>
<evidence type="ECO:0000256" key="6">
    <source>
        <dbReference type="ARBA" id="ARBA00022777"/>
    </source>
</evidence>
<organism evidence="11 12">
    <name type="scientific">Motiliproteus coralliicola</name>
    <dbReference type="NCBI Taxonomy" id="2283196"/>
    <lineage>
        <taxon>Bacteria</taxon>
        <taxon>Pseudomonadati</taxon>
        <taxon>Pseudomonadota</taxon>
        <taxon>Gammaproteobacteria</taxon>
        <taxon>Oceanospirillales</taxon>
        <taxon>Oceanospirillaceae</taxon>
        <taxon>Motiliproteus</taxon>
    </lineage>
</organism>
<evidence type="ECO:0000313" key="11">
    <source>
        <dbReference type="EMBL" id="RDE18172.1"/>
    </source>
</evidence>
<dbReference type="EMBL" id="QQOH01000006">
    <property type="protein sequence ID" value="RDE18172.1"/>
    <property type="molecule type" value="Genomic_DNA"/>
</dbReference>
<comment type="catalytic activity">
    <reaction evidence="1">
        <text>ATP + protein L-histidine = ADP + protein N-phospho-L-histidine.</text>
        <dbReference type="EC" id="2.7.13.3"/>
    </reaction>
</comment>
<dbReference type="RefSeq" id="WP_114697294.1">
    <property type="nucleotide sequence ID" value="NZ_QQOH01000006.1"/>
</dbReference>
<evidence type="ECO:0000259" key="10">
    <source>
        <dbReference type="PROSITE" id="PS50885"/>
    </source>
</evidence>
<evidence type="ECO:0000256" key="4">
    <source>
        <dbReference type="ARBA" id="ARBA00022553"/>
    </source>
</evidence>
<evidence type="ECO:0000259" key="9">
    <source>
        <dbReference type="PROSITE" id="PS50109"/>
    </source>
</evidence>
<feature type="coiled-coil region" evidence="7">
    <location>
        <begin position="274"/>
        <end position="333"/>
    </location>
</feature>
<name>A0A369W8D1_9GAMM</name>
<dbReference type="SUPFAM" id="SSF55874">
    <property type="entry name" value="ATPase domain of HSP90 chaperone/DNA topoisomerase II/histidine kinase"/>
    <property type="match status" value="1"/>
</dbReference>
<sequence>MEPTPKRLPIQKLLWRSYVGSTLIPLVFVEILFLLAYFGATDQLSSRYTQALEQQAAFHQLSLSRIQAKEINEALDQLLPSQLKQAYNPIAISELLERLKQRNVFQLSNNKHYQIYIESEGNIYRTDSLRILKSTENPFLTQLGEIERKPEGYASLDEEKIQLLTWTPIPVTDWQLLTLSSSSTPAHLLQEGSDGIHSILMMSIAVLSLVCLLVLVITHRKSRSLSKRLTNPLNQLNQMISHIGAGSYEPERPKIDIEEIDRSAVGLSQMGQDLGEARGELQRINTELEQRVEERTQRLVQANNQLKQDKEQLEDLYEQLKQAQMQLIESEKMASIGQLAAGVAHEINNPMTYIIANIVAMQEYCTDLLKLIEQQQQLIEDSRQADNQALLEELDFAFIRDDIPVLIQQSLDGADRVKQIVQGLRDFSHTGQQEWERSDLREGLDSTLKVANNEIKHKAEVVREYQDIPTIDCLPSQLNQVFLNLLVNAAHAIPEQGTITVRTLREDDDHVRIEISDNGKGIAPENLSNIFEPFFTTKAVGEGTGLGLALSYSIIKSHNGKILVDSTPGKGTTFSLRLPIEQHEAPQTQELGKSLKQQS</sequence>
<dbReference type="GO" id="GO:0016020">
    <property type="term" value="C:membrane"/>
    <property type="evidence" value="ECO:0007669"/>
    <property type="project" value="UniProtKB-SubCell"/>
</dbReference>
<dbReference type="EC" id="2.7.13.3" evidence="3"/>
<feature type="transmembrane region" description="Helical" evidence="8">
    <location>
        <begin position="199"/>
        <end position="218"/>
    </location>
</feature>
<dbReference type="Gene3D" id="1.10.287.130">
    <property type="match status" value="1"/>
</dbReference>
<dbReference type="AlphaFoldDB" id="A0A369W8D1"/>
<evidence type="ECO:0000313" key="12">
    <source>
        <dbReference type="Proteomes" id="UP000253769"/>
    </source>
</evidence>
<dbReference type="PANTHER" id="PTHR43065:SF50">
    <property type="entry name" value="HISTIDINE KINASE"/>
    <property type="match status" value="1"/>
</dbReference>
<dbReference type="InterPro" id="IPR003661">
    <property type="entry name" value="HisK_dim/P_dom"/>
</dbReference>
<evidence type="ECO:0000256" key="8">
    <source>
        <dbReference type="SAM" id="Phobius"/>
    </source>
</evidence>
<evidence type="ECO:0000256" key="1">
    <source>
        <dbReference type="ARBA" id="ARBA00000085"/>
    </source>
</evidence>
<keyword evidence="8" id="KW-1133">Transmembrane helix</keyword>
<dbReference type="Gene3D" id="6.10.340.10">
    <property type="match status" value="1"/>
</dbReference>
<dbReference type="Proteomes" id="UP000253769">
    <property type="component" value="Unassembled WGS sequence"/>
</dbReference>
<dbReference type="InterPro" id="IPR036097">
    <property type="entry name" value="HisK_dim/P_sf"/>
</dbReference>
<dbReference type="SMART" id="SM00387">
    <property type="entry name" value="HATPase_c"/>
    <property type="match status" value="1"/>
</dbReference>
<comment type="subcellular location">
    <subcellularLocation>
        <location evidence="2">Membrane</location>
    </subcellularLocation>
</comment>
<dbReference type="PROSITE" id="PS50109">
    <property type="entry name" value="HIS_KIN"/>
    <property type="match status" value="1"/>
</dbReference>
<keyword evidence="4" id="KW-0597">Phosphoprotein</keyword>
<dbReference type="Gene3D" id="3.30.565.10">
    <property type="entry name" value="Histidine kinase-like ATPase, C-terminal domain"/>
    <property type="match status" value="1"/>
</dbReference>
<keyword evidence="5" id="KW-0808">Transferase</keyword>
<feature type="domain" description="Histidine kinase" evidence="9">
    <location>
        <begin position="342"/>
        <end position="582"/>
    </location>
</feature>
<keyword evidence="12" id="KW-1185">Reference proteome</keyword>
<dbReference type="InterPro" id="IPR005467">
    <property type="entry name" value="His_kinase_dom"/>
</dbReference>
<gene>
    <name evidence="11" type="ORF">DV711_18930</name>
</gene>
<dbReference type="PRINTS" id="PR00344">
    <property type="entry name" value="BCTRLSENSOR"/>
</dbReference>
<dbReference type="OrthoDB" id="6110670at2"/>
<keyword evidence="8" id="KW-0812">Transmembrane</keyword>
<keyword evidence="8" id="KW-0472">Membrane</keyword>
<feature type="transmembrane region" description="Helical" evidence="8">
    <location>
        <begin position="21"/>
        <end position="40"/>
    </location>
</feature>
<evidence type="ECO:0000256" key="5">
    <source>
        <dbReference type="ARBA" id="ARBA00022679"/>
    </source>
</evidence>
<keyword evidence="7" id="KW-0175">Coiled coil</keyword>
<dbReference type="PANTHER" id="PTHR43065">
    <property type="entry name" value="SENSOR HISTIDINE KINASE"/>
    <property type="match status" value="1"/>
</dbReference>